<dbReference type="EMBL" id="KN830549">
    <property type="protein sequence ID" value="KIK72686.1"/>
    <property type="molecule type" value="Genomic_DNA"/>
</dbReference>
<proteinExistence type="predicted"/>
<organism evidence="1 2">
    <name type="scientific">Paxillus rubicundulus Ve08.2h10</name>
    <dbReference type="NCBI Taxonomy" id="930991"/>
    <lineage>
        <taxon>Eukaryota</taxon>
        <taxon>Fungi</taxon>
        <taxon>Dikarya</taxon>
        <taxon>Basidiomycota</taxon>
        <taxon>Agaricomycotina</taxon>
        <taxon>Agaricomycetes</taxon>
        <taxon>Agaricomycetidae</taxon>
        <taxon>Boletales</taxon>
        <taxon>Paxilineae</taxon>
        <taxon>Paxillaceae</taxon>
        <taxon>Paxillus</taxon>
    </lineage>
</organism>
<dbReference type="HOGENOM" id="CLU_2184820_0_0_1"/>
<evidence type="ECO:0000313" key="2">
    <source>
        <dbReference type="Proteomes" id="UP000054538"/>
    </source>
</evidence>
<protein>
    <submittedName>
        <fullName evidence="1">Uncharacterized protein</fullName>
    </submittedName>
</protein>
<gene>
    <name evidence="1" type="ORF">PAXRUDRAFT_21696</name>
</gene>
<keyword evidence="2" id="KW-1185">Reference proteome</keyword>
<sequence>MRRWMYHADGQVAHITVPSVQRCDLSFTKLKLSVWWYRKLLLVREGLSHLGCIKMLVKMAVRFEERLPSVCGRQTSSESMQIPDRLSTLQRPTTEFFTAACKTLDRLAL</sequence>
<accession>A0A0D0CPE9</accession>
<reference evidence="2" key="2">
    <citation type="submission" date="2015-01" db="EMBL/GenBank/DDBJ databases">
        <title>Evolutionary Origins and Diversification of the Mycorrhizal Mutualists.</title>
        <authorList>
            <consortium name="DOE Joint Genome Institute"/>
            <consortium name="Mycorrhizal Genomics Consortium"/>
            <person name="Kohler A."/>
            <person name="Kuo A."/>
            <person name="Nagy L.G."/>
            <person name="Floudas D."/>
            <person name="Copeland A."/>
            <person name="Barry K.W."/>
            <person name="Cichocki N."/>
            <person name="Veneault-Fourrey C."/>
            <person name="LaButti K."/>
            <person name="Lindquist E.A."/>
            <person name="Lipzen A."/>
            <person name="Lundell T."/>
            <person name="Morin E."/>
            <person name="Murat C."/>
            <person name="Riley R."/>
            <person name="Ohm R."/>
            <person name="Sun H."/>
            <person name="Tunlid A."/>
            <person name="Henrissat B."/>
            <person name="Grigoriev I.V."/>
            <person name="Hibbett D.S."/>
            <person name="Martin F."/>
        </authorList>
    </citation>
    <scope>NUCLEOTIDE SEQUENCE [LARGE SCALE GENOMIC DNA]</scope>
    <source>
        <strain evidence="2">Ve08.2h10</strain>
    </source>
</reference>
<dbReference type="Proteomes" id="UP000054538">
    <property type="component" value="Unassembled WGS sequence"/>
</dbReference>
<dbReference type="InParanoid" id="A0A0D0CPE9"/>
<evidence type="ECO:0000313" key="1">
    <source>
        <dbReference type="EMBL" id="KIK72686.1"/>
    </source>
</evidence>
<reference evidence="1 2" key="1">
    <citation type="submission" date="2014-04" db="EMBL/GenBank/DDBJ databases">
        <authorList>
            <consortium name="DOE Joint Genome Institute"/>
            <person name="Kuo A."/>
            <person name="Kohler A."/>
            <person name="Jargeat P."/>
            <person name="Nagy L.G."/>
            <person name="Floudas D."/>
            <person name="Copeland A."/>
            <person name="Barry K.W."/>
            <person name="Cichocki N."/>
            <person name="Veneault-Fourrey C."/>
            <person name="LaButti K."/>
            <person name="Lindquist E.A."/>
            <person name="Lipzen A."/>
            <person name="Lundell T."/>
            <person name="Morin E."/>
            <person name="Murat C."/>
            <person name="Sun H."/>
            <person name="Tunlid A."/>
            <person name="Henrissat B."/>
            <person name="Grigoriev I.V."/>
            <person name="Hibbett D.S."/>
            <person name="Martin F."/>
            <person name="Nordberg H.P."/>
            <person name="Cantor M.N."/>
            <person name="Hua S.X."/>
        </authorList>
    </citation>
    <scope>NUCLEOTIDE SEQUENCE [LARGE SCALE GENOMIC DNA]</scope>
    <source>
        <strain evidence="1 2">Ve08.2h10</strain>
    </source>
</reference>
<name>A0A0D0CPE9_9AGAM</name>
<dbReference type="AlphaFoldDB" id="A0A0D0CPE9"/>